<dbReference type="GO" id="GO:0005634">
    <property type="term" value="C:nucleus"/>
    <property type="evidence" value="ECO:0000318"/>
    <property type="project" value="GO_Central"/>
</dbReference>
<gene>
    <name evidence="5" type="ORF">TVAG_135180</name>
</gene>
<dbReference type="Pfam" id="PF13921">
    <property type="entry name" value="Myb_DNA-bind_6"/>
    <property type="match status" value="1"/>
</dbReference>
<dbReference type="GO" id="GO:0000978">
    <property type="term" value="F:RNA polymerase II cis-regulatory region sequence-specific DNA binding"/>
    <property type="evidence" value="ECO:0000318"/>
    <property type="project" value="GO_Central"/>
</dbReference>
<keyword evidence="1" id="KW-0677">Repeat</keyword>
<feature type="domain" description="HTH myb-type" evidence="4">
    <location>
        <begin position="67"/>
        <end position="117"/>
    </location>
</feature>
<evidence type="ECO:0000256" key="2">
    <source>
        <dbReference type="ARBA" id="ARBA00023125"/>
    </source>
</evidence>
<dbReference type="VEuPathDB" id="TrichDB:TVAGG3_0802000"/>
<evidence type="ECO:0000259" key="4">
    <source>
        <dbReference type="PROSITE" id="PS51294"/>
    </source>
</evidence>
<proteinExistence type="predicted"/>
<accession>A2FCA2</accession>
<name>A2FCA2_TRIV3</name>
<feature type="domain" description="Myb-like" evidence="3">
    <location>
        <begin position="63"/>
        <end position="110"/>
    </location>
</feature>
<dbReference type="InterPro" id="IPR017930">
    <property type="entry name" value="Myb_dom"/>
</dbReference>
<dbReference type="InterPro" id="IPR009057">
    <property type="entry name" value="Homeodomain-like_sf"/>
</dbReference>
<dbReference type="Gene3D" id="1.10.10.60">
    <property type="entry name" value="Homeodomain-like"/>
    <property type="match status" value="2"/>
</dbReference>
<dbReference type="SMART" id="SM00717">
    <property type="entry name" value="SANT"/>
    <property type="match status" value="2"/>
</dbReference>
<reference evidence="5" key="2">
    <citation type="journal article" date="2007" name="Science">
        <title>Draft genome sequence of the sexually transmitted pathogen Trichomonas vaginalis.</title>
        <authorList>
            <person name="Carlton J.M."/>
            <person name="Hirt R.P."/>
            <person name="Silva J.C."/>
            <person name="Delcher A.L."/>
            <person name="Schatz M."/>
            <person name="Zhao Q."/>
            <person name="Wortman J.R."/>
            <person name="Bidwell S.L."/>
            <person name="Alsmark U.C.M."/>
            <person name="Besteiro S."/>
            <person name="Sicheritz-Ponten T."/>
            <person name="Noel C.J."/>
            <person name="Dacks J.B."/>
            <person name="Foster P.G."/>
            <person name="Simillion C."/>
            <person name="Van de Peer Y."/>
            <person name="Miranda-Saavedra D."/>
            <person name="Barton G.J."/>
            <person name="Westrop G.D."/>
            <person name="Mueller S."/>
            <person name="Dessi D."/>
            <person name="Fiori P.L."/>
            <person name="Ren Q."/>
            <person name="Paulsen I."/>
            <person name="Zhang H."/>
            <person name="Bastida-Corcuera F.D."/>
            <person name="Simoes-Barbosa A."/>
            <person name="Brown M.T."/>
            <person name="Hayes R.D."/>
            <person name="Mukherjee M."/>
            <person name="Okumura C.Y."/>
            <person name="Schneider R."/>
            <person name="Smith A.J."/>
            <person name="Vanacova S."/>
            <person name="Villalvazo M."/>
            <person name="Haas B.J."/>
            <person name="Pertea M."/>
            <person name="Feldblyum T.V."/>
            <person name="Utterback T.R."/>
            <person name="Shu C.L."/>
            <person name="Osoegawa K."/>
            <person name="de Jong P.J."/>
            <person name="Hrdy I."/>
            <person name="Horvathova L."/>
            <person name="Zubacova Z."/>
            <person name="Dolezal P."/>
            <person name="Malik S.B."/>
            <person name="Logsdon J.M. Jr."/>
            <person name="Henze K."/>
            <person name="Gupta A."/>
            <person name="Wang C.C."/>
            <person name="Dunne R.L."/>
            <person name="Upcroft J.A."/>
            <person name="Upcroft P."/>
            <person name="White O."/>
            <person name="Salzberg S.L."/>
            <person name="Tang P."/>
            <person name="Chiu C.-H."/>
            <person name="Lee Y.-S."/>
            <person name="Embley T.M."/>
            <person name="Coombs G.H."/>
            <person name="Mottram J.C."/>
            <person name="Tachezy J."/>
            <person name="Fraser-Liggett C.M."/>
            <person name="Johnson P.J."/>
        </authorList>
    </citation>
    <scope>NUCLEOTIDE SEQUENCE [LARGE SCALE GENOMIC DNA]</scope>
    <source>
        <strain evidence="5">G3</strain>
    </source>
</reference>
<dbReference type="CDD" id="cd00167">
    <property type="entry name" value="SANT"/>
    <property type="match status" value="2"/>
</dbReference>
<feature type="domain" description="Myb-like" evidence="3">
    <location>
        <begin position="11"/>
        <end position="62"/>
    </location>
</feature>
<dbReference type="InterPro" id="IPR001005">
    <property type="entry name" value="SANT/Myb"/>
</dbReference>
<dbReference type="KEGG" id="tva:4755241"/>
<organism evidence="5 6">
    <name type="scientific">Trichomonas vaginalis (strain ATCC PRA-98 / G3)</name>
    <dbReference type="NCBI Taxonomy" id="412133"/>
    <lineage>
        <taxon>Eukaryota</taxon>
        <taxon>Metamonada</taxon>
        <taxon>Parabasalia</taxon>
        <taxon>Trichomonadida</taxon>
        <taxon>Trichomonadidae</taxon>
        <taxon>Trichomonas</taxon>
    </lineage>
</organism>
<evidence type="ECO:0000256" key="1">
    <source>
        <dbReference type="ARBA" id="ARBA00022737"/>
    </source>
</evidence>
<feature type="domain" description="HTH myb-type" evidence="4">
    <location>
        <begin position="13"/>
        <end position="66"/>
    </location>
</feature>
<dbReference type="GO" id="GO:0000981">
    <property type="term" value="F:DNA-binding transcription factor activity, RNA polymerase II-specific"/>
    <property type="evidence" value="ECO:0000318"/>
    <property type="project" value="GO_Central"/>
</dbReference>
<dbReference type="PANTHER" id="PTHR45614:SF299">
    <property type="entry name" value="MYB-LIKE DNA-BINDING DOMAIN CONTAINING PROTEIN"/>
    <property type="match status" value="1"/>
</dbReference>
<dbReference type="PANTHER" id="PTHR45614">
    <property type="entry name" value="MYB PROTEIN-RELATED"/>
    <property type="match status" value="1"/>
</dbReference>
<dbReference type="InterPro" id="IPR050560">
    <property type="entry name" value="MYB_TF"/>
</dbReference>
<reference evidence="5" key="1">
    <citation type="submission" date="2006-10" db="EMBL/GenBank/DDBJ databases">
        <authorList>
            <person name="Amadeo P."/>
            <person name="Zhao Q."/>
            <person name="Wortman J."/>
            <person name="Fraser-Liggett C."/>
            <person name="Carlton J."/>
        </authorList>
    </citation>
    <scope>NUCLEOTIDE SEQUENCE</scope>
    <source>
        <strain evidence="5">G3</strain>
    </source>
</reference>
<protein>
    <submittedName>
        <fullName evidence="5">Myb-like DNA-binding domain containing protein</fullName>
    </submittedName>
</protein>
<dbReference type="AlphaFoldDB" id="A2FCA2"/>
<dbReference type="OrthoDB" id="2143914at2759"/>
<dbReference type="STRING" id="5722.A2FCA2"/>
<keyword evidence="6" id="KW-1185">Reference proteome</keyword>
<dbReference type="PROSITE" id="PS50090">
    <property type="entry name" value="MYB_LIKE"/>
    <property type="match status" value="2"/>
</dbReference>
<evidence type="ECO:0000259" key="3">
    <source>
        <dbReference type="PROSITE" id="PS50090"/>
    </source>
</evidence>
<keyword evidence="2 5" id="KW-0238">DNA-binding</keyword>
<sequence>MLKDAGFEKRLTKISKTKWTPEEDTLLRSAVEKYGTSNWTLIGNFVPGRTGKQCRERWTGQICPTINKESWTPQEDYLLFQYQNLYGNKWALIAQYLPNRTPIGIKNRWNWFCRNKEKYYVPKEKKPTIKFESIVLANDTLFGEEFEEFKRKLHSDMLYNSISYNDL</sequence>
<dbReference type="eggNOG" id="KOG0048">
    <property type="taxonomic scope" value="Eukaryota"/>
</dbReference>
<evidence type="ECO:0000313" key="5">
    <source>
        <dbReference type="EMBL" id="EAX97465.1"/>
    </source>
</evidence>
<dbReference type="GO" id="GO:0006355">
    <property type="term" value="P:regulation of DNA-templated transcription"/>
    <property type="evidence" value="ECO:0000318"/>
    <property type="project" value="GO_Central"/>
</dbReference>
<dbReference type="FunFam" id="1.10.10.60:FF:000010">
    <property type="entry name" value="Transcriptional activator Myb isoform A"/>
    <property type="match status" value="1"/>
</dbReference>
<dbReference type="Proteomes" id="UP000001542">
    <property type="component" value="Unassembled WGS sequence"/>
</dbReference>
<dbReference type="RefSeq" id="XP_001310395.1">
    <property type="nucleotide sequence ID" value="XM_001310394.1"/>
</dbReference>
<dbReference type="SMR" id="A2FCA2"/>
<dbReference type="InParanoid" id="A2FCA2"/>
<dbReference type="SUPFAM" id="SSF46689">
    <property type="entry name" value="Homeodomain-like"/>
    <property type="match status" value="1"/>
</dbReference>
<dbReference type="VEuPathDB" id="TrichDB:TVAG_135180"/>
<dbReference type="EMBL" id="DS113714">
    <property type="protein sequence ID" value="EAX97465.1"/>
    <property type="molecule type" value="Genomic_DNA"/>
</dbReference>
<dbReference type="PROSITE" id="PS51294">
    <property type="entry name" value="HTH_MYB"/>
    <property type="match status" value="2"/>
</dbReference>
<evidence type="ECO:0000313" key="6">
    <source>
        <dbReference type="Proteomes" id="UP000001542"/>
    </source>
</evidence>